<protein>
    <submittedName>
        <fullName evidence="1">Uncharacterized protein</fullName>
    </submittedName>
</protein>
<reference evidence="1 2" key="1">
    <citation type="submission" date="2019-03" db="EMBL/GenBank/DDBJ databases">
        <title>Genomic Encyclopedia of Type Strains, Phase IV (KMG-IV): sequencing the most valuable type-strain genomes for metagenomic binning, comparative biology and taxonomic classification.</title>
        <authorList>
            <person name="Goeker M."/>
        </authorList>
    </citation>
    <scope>NUCLEOTIDE SEQUENCE [LARGE SCALE GENOMIC DNA]</scope>
    <source>
        <strain evidence="1 2">DSM 18555</strain>
    </source>
</reference>
<comment type="caution">
    <text evidence="1">The sequence shown here is derived from an EMBL/GenBank/DDBJ whole genome shotgun (WGS) entry which is preliminary data.</text>
</comment>
<dbReference type="AlphaFoldDB" id="A0A4R6G700"/>
<proteinExistence type="predicted"/>
<keyword evidence="2" id="KW-1185">Reference proteome</keyword>
<organism evidence="1 2">
    <name type="scientific">Herminiimonas fonticola</name>
    <dbReference type="NCBI Taxonomy" id="303380"/>
    <lineage>
        <taxon>Bacteria</taxon>
        <taxon>Pseudomonadati</taxon>
        <taxon>Pseudomonadota</taxon>
        <taxon>Betaproteobacteria</taxon>
        <taxon>Burkholderiales</taxon>
        <taxon>Oxalobacteraceae</taxon>
        <taxon>Herminiimonas</taxon>
    </lineage>
</organism>
<gene>
    <name evidence="1" type="ORF">EV677_1801</name>
</gene>
<accession>A0A4R6G700</accession>
<name>A0A4R6G700_9BURK</name>
<dbReference type="EMBL" id="SNWF01000005">
    <property type="protein sequence ID" value="TDN89740.1"/>
    <property type="molecule type" value="Genomic_DNA"/>
</dbReference>
<sequence length="46" mass="5176">MKRLFAIMAFLAGGISVELTKPLNCTLMESSQPRLKRHKIRCSNGK</sequence>
<dbReference type="Proteomes" id="UP000294737">
    <property type="component" value="Unassembled WGS sequence"/>
</dbReference>
<evidence type="ECO:0000313" key="1">
    <source>
        <dbReference type="EMBL" id="TDN89740.1"/>
    </source>
</evidence>
<evidence type="ECO:0000313" key="2">
    <source>
        <dbReference type="Proteomes" id="UP000294737"/>
    </source>
</evidence>